<dbReference type="Pfam" id="PF00067">
    <property type="entry name" value="p450"/>
    <property type="match status" value="1"/>
</dbReference>
<sequence>MLSLFLSLSLTNTLLVLTIILLMKVIFELFAKDQTKTSKKEDGLLEPPMPRKWPIIGHLHLMGGYEVPYQAFSAIGRKYGDLVNIQLGNVKCVVVNGQKNIREALVTKGHHFDSRPNFQRYHMLFSGNKENSLAFCDWSDTQKTRRDMLKIHTFPRAFTNKFYSLEQLMATEMQSMMSQVKSNHVTDLKPIILRHCANIFLNHFCSKNFNANDRKFVEMVDNFDDIFYEVNQGHAADFLPFLMPLHKKNLERIQLICQNIRQFFDNEVIENRYEDFDIESEPNDYVESLICSVKSGASPDLSWDSAMFALEDIIGGHSAVGNFLVKVFAYLVKEPEVQKKMQEEIDRVVGGNRSVSLTDKNAMPYTEAVIFEAIRLIASPIVPRVANQDSSIDDYRIEKGTVLFLNNYDLSMSEKLWDEPKKFMPERFIRDNRLIKPDYFLPFGGGRRSCMGYRMVQLVSFGILGEFLQNFTVCPVENESYKVPVGSLALKKDTFKFRFVRRQ</sequence>
<dbReference type="InterPro" id="IPR002401">
    <property type="entry name" value="Cyt_P450_E_grp-I"/>
</dbReference>
<evidence type="ECO:0000256" key="7">
    <source>
        <dbReference type="PIRSR" id="PIRSR602401-1"/>
    </source>
</evidence>
<dbReference type="AlphaFoldDB" id="A0A9P0LFP2"/>
<evidence type="ECO:0000256" key="4">
    <source>
        <dbReference type="ARBA" id="ARBA00023002"/>
    </source>
</evidence>
<gene>
    <name evidence="9" type="ORF">ACAOBT_LOCUS19594</name>
</gene>
<dbReference type="PANTHER" id="PTHR24303:SF27">
    <property type="entry name" value="CYTOCHROME P450 307B1"/>
    <property type="match status" value="1"/>
</dbReference>
<dbReference type="GO" id="GO:0016705">
    <property type="term" value="F:oxidoreductase activity, acting on paired donors, with incorporation or reduction of molecular oxygen"/>
    <property type="evidence" value="ECO:0007669"/>
    <property type="project" value="InterPro"/>
</dbReference>
<dbReference type="PANTHER" id="PTHR24303">
    <property type="entry name" value="HEME-BINDING MONOOXYGENASE FAMILY"/>
    <property type="match status" value="1"/>
</dbReference>
<dbReference type="GO" id="GO:0020037">
    <property type="term" value="F:heme binding"/>
    <property type="evidence" value="ECO:0007669"/>
    <property type="project" value="InterPro"/>
</dbReference>
<keyword evidence="10" id="KW-1185">Reference proteome</keyword>
<evidence type="ECO:0008006" key="11">
    <source>
        <dbReference type="Google" id="ProtNLM"/>
    </source>
</evidence>
<evidence type="ECO:0000256" key="6">
    <source>
        <dbReference type="ARBA" id="ARBA00023033"/>
    </source>
</evidence>
<keyword evidence="5 7" id="KW-0408">Iron</keyword>
<evidence type="ECO:0000256" key="5">
    <source>
        <dbReference type="ARBA" id="ARBA00023004"/>
    </source>
</evidence>
<evidence type="ECO:0000256" key="8">
    <source>
        <dbReference type="RuleBase" id="RU000461"/>
    </source>
</evidence>
<evidence type="ECO:0000313" key="10">
    <source>
        <dbReference type="Proteomes" id="UP001152888"/>
    </source>
</evidence>
<dbReference type="OrthoDB" id="1470350at2759"/>
<comment type="similarity">
    <text evidence="2 8">Belongs to the cytochrome P450 family.</text>
</comment>
<comment type="caution">
    <text evidence="9">The sequence shown here is derived from an EMBL/GenBank/DDBJ whole genome shotgun (WGS) entry which is preliminary data.</text>
</comment>
<dbReference type="PRINTS" id="PR00385">
    <property type="entry name" value="P450"/>
</dbReference>
<reference evidence="9" key="1">
    <citation type="submission" date="2022-03" db="EMBL/GenBank/DDBJ databases">
        <authorList>
            <person name="Sayadi A."/>
        </authorList>
    </citation>
    <scope>NUCLEOTIDE SEQUENCE</scope>
</reference>
<dbReference type="Proteomes" id="UP001152888">
    <property type="component" value="Unassembled WGS sequence"/>
</dbReference>
<dbReference type="SUPFAM" id="SSF48264">
    <property type="entry name" value="Cytochrome P450"/>
    <property type="match status" value="1"/>
</dbReference>
<dbReference type="CDD" id="cd20617">
    <property type="entry name" value="CYP1_2-like"/>
    <property type="match status" value="1"/>
</dbReference>
<dbReference type="Gene3D" id="1.10.630.10">
    <property type="entry name" value="Cytochrome P450"/>
    <property type="match status" value="1"/>
</dbReference>
<protein>
    <recommendedName>
        <fullName evidence="11">Cytochrome P450</fullName>
    </recommendedName>
</protein>
<evidence type="ECO:0000256" key="3">
    <source>
        <dbReference type="ARBA" id="ARBA00022723"/>
    </source>
</evidence>
<feature type="binding site" description="axial binding residue" evidence="7">
    <location>
        <position position="450"/>
    </location>
    <ligand>
        <name>heme</name>
        <dbReference type="ChEBI" id="CHEBI:30413"/>
    </ligand>
    <ligandPart>
        <name>Fe</name>
        <dbReference type="ChEBI" id="CHEBI:18248"/>
    </ligandPart>
</feature>
<evidence type="ECO:0000313" key="9">
    <source>
        <dbReference type="EMBL" id="CAH1990337.1"/>
    </source>
</evidence>
<keyword evidence="7 8" id="KW-0349">Heme</keyword>
<dbReference type="EMBL" id="CAKOFQ010007084">
    <property type="protein sequence ID" value="CAH1990337.1"/>
    <property type="molecule type" value="Genomic_DNA"/>
</dbReference>
<accession>A0A9P0LFP2</accession>
<evidence type="ECO:0000256" key="2">
    <source>
        <dbReference type="ARBA" id="ARBA00010617"/>
    </source>
</evidence>
<evidence type="ECO:0000256" key="1">
    <source>
        <dbReference type="ARBA" id="ARBA00001971"/>
    </source>
</evidence>
<keyword evidence="6 8" id="KW-0503">Monooxygenase</keyword>
<dbReference type="PROSITE" id="PS00086">
    <property type="entry name" value="CYTOCHROME_P450"/>
    <property type="match status" value="1"/>
</dbReference>
<proteinExistence type="inferred from homology"/>
<dbReference type="InterPro" id="IPR017972">
    <property type="entry name" value="Cyt_P450_CS"/>
</dbReference>
<name>A0A9P0LFP2_ACAOB</name>
<organism evidence="9 10">
    <name type="scientific">Acanthoscelides obtectus</name>
    <name type="common">Bean weevil</name>
    <name type="synonym">Bruchus obtectus</name>
    <dbReference type="NCBI Taxonomy" id="200917"/>
    <lineage>
        <taxon>Eukaryota</taxon>
        <taxon>Metazoa</taxon>
        <taxon>Ecdysozoa</taxon>
        <taxon>Arthropoda</taxon>
        <taxon>Hexapoda</taxon>
        <taxon>Insecta</taxon>
        <taxon>Pterygota</taxon>
        <taxon>Neoptera</taxon>
        <taxon>Endopterygota</taxon>
        <taxon>Coleoptera</taxon>
        <taxon>Polyphaga</taxon>
        <taxon>Cucujiformia</taxon>
        <taxon>Chrysomeloidea</taxon>
        <taxon>Chrysomelidae</taxon>
        <taxon>Bruchinae</taxon>
        <taxon>Bruchini</taxon>
        <taxon>Acanthoscelides</taxon>
    </lineage>
</organism>
<dbReference type="GO" id="GO:0004497">
    <property type="term" value="F:monooxygenase activity"/>
    <property type="evidence" value="ECO:0007669"/>
    <property type="project" value="UniProtKB-KW"/>
</dbReference>
<comment type="cofactor">
    <cofactor evidence="1 7">
        <name>heme</name>
        <dbReference type="ChEBI" id="CHEBI:30413"/>
    </cofactor>
</comment>
<dbReference type="PRINTS" id="PR00463">
    <property type="entry name" value="EP450I"/>
</dbReference>
<keyword evidence="3 7" id="KW-0479">Metal-binding</keyword>
<dbReference type="InterPro" id="IPR036396">
    <property type="entry name" value="Cyt_P450_sf"/>
</dbReference>
<dbReference type="InterPro" id="IPR001128">
    <property type="entry name" value="Cyt_P450"/>
</dbReference>
<dbReference type="GO" id="GO:0005506">
    <property type="term" value="F:iron ion binding"/>
    <property type="evidence" value="ECO:0007669"/>
    <property type="project" value="InterPro"/>
</dbReference>
<keyword evidence="4 8" id="KW-0560">Oxidoreductase</keyword>